<organism evidence="2 4">
    <name type="scientific">Acetobacter persici</name>
    <dbReference type="NCBI Taxonomy" id="1076596"/>
    <lineage>
        <taxon>Bacteria</taxon>
        <taxon>Pseudomonadati</taxon>
        <taxon>Pseudomonadota</taxon>
        <taxon>Alphaproteobacteria</taxon>
        <taxon>Acetobacterales</taxon>
        <taxon>Acetobacteraceae</taxon>
        <taxon>Acetobacter</taxon>
    </lineage>
</organism>
<proteinExistence type="predicted"/>
<dbReference type="GeneID" id="95617478"/>
<name>A0A1U9LFQ0_9PROT</name>
<keyword evidence="5" id="KW-1185">Reference proteome</keyword>
<dbReference type="Proteomes" id="UP000548726">
    <property type="component" value="Unassembled WGS sequence"/>
</dbReference>
<evidence type="ECO:0000313" key="3">
    <source>
        <dbReference type="EMBL" id="GFE94478.1"/>
    </source>
</evidence>
<reference evidence="3 5" key="2">
    <citation type="journal article" date="2020" name="Cell Rep.">
        <title>Local necrotic cells trigger systemic immune activation via gut microbiome dysbiosis in Drosophila.</title>
        <authorList>
            <person name="Kosakamoto H."/>
            <person name="Yamauchi T."/>
            <person name="Akuzawa-Tokita Y."/>
            <person name="Nishimura K."/>
            <person name="Soga T."/>
            <person name="Murakami T."/>
            <person name="Mori H."/>
            <person name="Yamamoto K."/>
            <person name="Miyazaki R."/>
            <person name="Koto A."/>
            <person name="Miura M."/>
            <person name="Obata F."/>
        </authorList>
    </citation>
    <scope>NUCLEOTIDE SEQUENCE [LARGE SCALE GENOMIC DNA]</scope>
    <source>
        <strain evidence="3 5">Ai</strain>
    </source>
</reference>
<gene>
    <name evidence="2" type="ORF">A0U91_10970</name>
    <name evidence="3" type="ORF">DmAi_25370</name>
</gene>
<keyword evidence="1" id="KW-0472">Membrane</keyword>
<feature type="transmembrane region" description="Helical" evidence="1">
    <location>
        <begin position="47"/>
        <end position="64"/>
    </location>
</feature>
<dbReference type="KEGG" id="aper:A0U91_10970"/>
<keyword evidence="1" id="KW-0812">Transmembrane</keyword>
<dbReference type="EMBL" id="BLJP01000013">
    <property type="protein sequence ID" value="GFE94478.1"/>
    <property type="molecule type" value="Genomic_DNA"/>
</dbReference>
<evidence type="ECO:0000256" key="1">
    <source>
        <dbReference type="SAM" id="Phobius"/>
    </source>
</evidence>
<dbReference type="EMBL" id="CP014687">
    <property type="protein sequence ID" value="AQT05296.1"/>
    <property type="molecule type" value="Genomic_DNA"/>
</dbReference>
<evidence type="ECO:0000313" key="5">
    <source>
        <dbReference type="Proteomes" id="UP000548726"/>
    </source>
</evidence>
<dbReference type="Proteomes" id="UP000189055">
    <property type="component" value="Chromosome"/>
</dbReference>
<evidence type="ECO:0000313" key="4">
    <source>
        <dbReference type="Proteomes" id="UP000189055"/>
    </source>
</evidence>
<feature type="transmembrane region" description="Helical" evidence="1">
    <location>
        <begin position="12"/>
        <end position="35"/>
    </location>
</feature>
<sequence length="86" mass="9411">MPENSIAQKIAIGVFSLLLAAGTLAAGIYCAGVATDILLHSSKWQNLSRYSSLLVVPLGLVLYLRRRKRGQKPEDVQDDPYGGLRR</sequence>
<protein>
    <submittedName>
        <fullName evidence="2">Uncharacterized protein</fullName>
    </submittedName>
</protein>
<reference evidence="2 4" key="1">
    <citation type="submission" date="2016-03" db="EMBL/GenBank/DDBJ databases">
        <title>Acetic acid bacteria sequencing.</title>
        <authorList>
            <person name="Brandt J."/>
            <person name="Jakob F."/>
            <person name="Vogel R.F."/>
        </authorList>
    </citation>
    <scope>NUCLEOTIDE SEQUENCE [LARGE SCALE GENOMIC DNA]</scope>
    <source>
        <strain evidence="2 4">TMW2.1084</strain>
    </source>
</reference>
<dbReference type="RefSeq" id="WP_077931081.1">
    <property type="nucleotide sequence ID" value="NZ_BLJP01000013.1"/>
</dbReference>
<keyword evidence="1" id="KW-1133">Transmembrane helix</keyword>
<evidence type="ECO:0000313" key="2">
    <source>
        <dbReference type="EMBL" id="AQT05296.1"/>
    </source>
</evidence>
<dbReference type="AlphaFoldDB" id="A0A1U9LFQ0"/>
<accession>A0A1U9LFQ0</accession>